<comment type="caution">
    <text evidence="4">The sequence shown here is derived from an EMBL/GenBank/DDBJ whole genome shotgun (WGS) entry which is preliminary data.</text>
</comment>
<feature type="compositionally biased region" description="Basic and acidic residues" evidence="3">
    <location>
        <begin position="166"/>
        <end position="178"/>
    </location>
</feature>
<sequence>MSLTPKQRRFVDAYLLDPNGTQAAIAAGYSPKSAAVEASRLLNNAKVAAELSGRRKVLEMKTGITPERVLSELAKLGFSDIRQIVQWRTSVLSMEEYDETGEPVLRTTNEVTISDSASLSDEAAAAVLEVSQTKDGALKVKMHDKVGPLVKIGQHLGMFRPLTAEEVGKKDKAQKDADTAGAGTVWGDDLNMPSARPN</sequence>
<reference evidence="4" key="1">
    <citation type="journal article" date="2014" name="Int. J. Syst. Evol. Microbiol.">
        <title>Complete genome sequence of Corynebacterium casei LMG S-19264T (=DSM 44701T), isolated from a smear-ripened cheese.</title>
        <authorList>
            <consortium name="US DOE Joint Genome Institute (JGI-PGF)"/>
            <person name="Walter F."/>
            <person name="Albersmeier A."/>
            <person name="Kalinowski J."/>
            <person name="Ruckert C."/>
        </authorList>
    </citation>
    <scope>NUCLEOTIDE SEQUENCE</scope>
    <source>
        <strain evidence="4">CGMCC 1.15493</strain>
    </source>
</reference>
<organism evidence="4 5">
    <name type="scientific">Aureimonas glaciei</name>
    <dbReference type="NCBI Taxonomy" id="1776957"/>
    <lineage>
        <taxon>Bacteria</taxon>
        <taxon>Pseudomonadati</taxon>
        <taxon>Pseudomonadota</taxon>
        <taxon>Alphaproteobacteria</taxon>
        <taxon>Hyphomicrobiales</taxon>
        <taxon>Aurantimonadaceae</taxon>
        <taxon>Aureimonas</taxon>
    </lineage>
</organism>
<dbReference type="RefSeq" id="WP_188853548.1">
    <property type="nucleotide sequence ID" value="NZ_BMJJ01000009.1"/>
</dbReference>
<gene>
    <name evidence="4" type="ORF">GCM10011335_37360</name>
</gene>
<dbReference type="InterPro" id="IPR005335">
    <property type="entry name" value="Terminase_ssu"/>
</dbReference>
<protein>
    <recommendedName>
        <fullName evidence="6">Terminase small subunit</fullName>
    </recommendedName>
</protein>
<dbReference type="EMBL" id="BMJJ01000009">
    <property type="protein sequence ID" value="GGD30856.1"/>
    <property type="molecule type" value="Genomic_DNA"/>
</dbReference>
<dbReference type="InterPro" id="IPR052404">
    <property type="entry name" value="SPP1-like_terminase"/>
</dbReference>
<evidence type="ECO:0000313" key="4">
    <source>
        <dbReference type="EMBL" id="GGD30856.1"/>
    </source>
</evidence>
<evidence type="ECO:0000256" key="1">
    <source>
        <dbReference type="ARBA" id="ARBA00022612"/>
    </source>
</evidence>
<dbReference type="InterPro" id="IPR038713">
    <property type="entry name" value="Terminase_Gp1_N_sf"/>
</dbReference>
<accession>A0A916Y4W2</accession>
<keyword evidence="2" id="KW-0231">Viral genome packaging</keyword>
<dbReference type="Gene3D" id="1.10.10.1400">
    <property type="entry name" value="Terminase, small subunit, N-terminal DNA-binding domain, HTH motif"/>
    <property type="match status" value="1"/>
</dbReference>
<evidence type="ECO:0000256" key="2">
    <source>
        <dbReference type="ARBA" id="ARBA00023219"/>
    </source>
</evidence>
<dbReference type="PANTHER" id="PTHR41328:SF2">
    <property type="entry name" value="TERMINASE SMALL SUBUNIT"/>
    <property type="match status" value="1"/>
</dbReference>
<dbReference type="Proteomes" id="UP000613160">
    <property type="component" value="Unassembled WGS sequence"/>
</dbReference>
<dbReference type="AlphaFoldDB" id="A0A916Y4W2"/>
<dbReference type="Pfam" id="PF03592">
    <property type="entry name" value="Terminase_2"/>
    <property type="match status" value="1"/>
</dbReference>
<dbReference type="GO" id="GO:0051276">
    <property type="term" value="P:chromosome organization"/>
    <property type="evidence" value="ECO:0007669"/>
    <property type="project" value="InterPro"/>
</dbReference>
<feature type="region of interest" description="Disordered" evidence="3">
    <location>
        <begin position="166"/>
        <end position="198"/>
    </location>
</feature>
<reference evidence="4" key="2">
    <citation type="submission" date="2020-09" db="EMBL/GenBank/DDBJ databases">
        <authorList>
            <person name="Sun Q."/>
            <person name="Zhou Y."/>
        </authorList>
    </citation>
    <scope>NUCLEOTIDE SEQUENCE</scope>
    <source>
        <strain evidence="4">CGMCC 1.15493</strain>
    </source>
</reference>
<evidence type="ECO:0000313" key="5">
    <source>
        <dbReference type="Proteomes" id="UP000613160"/>
    </source>
</evidence>
<name>A0A916Y4W2_9HYPH</name>
<evidence type="ECO:0008006" key="6">
    <source>
        <dbReference type="Google" id="ProtNLM"/>
    </source>
</evidence>
<dbReference type="PANTHER" id="PTHR41328">
    <property type="entry name" value="TERMINASE SMALL SUBUNIT-RELATED"/>
    <property type="match status" value="1"/>
</dbReference>
<keyword evidence="5" id="KW-1185">Reference proteome</keyword>
<proteinExistence type="predicted"/>
<evidence type="ECO:0000256" key="3">
    <source>
        <dbReference type="SAM" id="MobiDB-lite"/>
    </source>
</evidence>
<keyword evidence="1" id="KW-1188">Viral release from host cell</keyword>